<accession>A0A062V772</accession>
<dbReference type="Pfam" id="PF01527">
    <property type="entry name" value="HTH_Tnp_1"/>
    <property type="match status" value="1"/>
</dbReference>
<evidence type="ECO:0000313" key="1">
    <source>
        <dbReference type="EMBL" id="KCZ71245.1"/>
    </source>
</evidence>
<dbReference type="RefSeq" id="WP_048091979.1">
    <property type="nucleotide sequence ID" value="NZ_JMIY01000006.1"/>
</dbReference>
<comment type="caution">
    <text evidence="1">The sequence shown here is derived from an EMBL/GenBank/DDBJ whole genome shotgun (WGS) entry which is preliminary data.</text>
</comment>
<keyword evidence="2" id="KW-1185">Reference proteome</keyword>
<dbReference type="GO" id="GO:0006313">
    <property type="term" value="P:DNA transposition"/>
    <property type="evidence" value="ECO:0007669"/>
    <property type="project" value="InterPro"/>
</dbReference>
<dbReference type="AlphaFoldDB" id="A0A062V772"/>
<dbReference type="InterPro" id="IPR002514">
    <property type="entry name" value="Transposase_8"/>
</dbReference>
<sequence>MPYQNKQKTGKGKRRSYTSQFKFDRSIEAIKTDNLSEISRKYGVSVNVIANWKNHLLEQGSHIFETTPDQENKELKAKIAKLEQMLGKKEVELNLIKNFSDFYESRSTP</sequence>
<evidence type="ECO:0000313" key="2">
    <source>
        <dbReference type="Proteomes" id="UP000027153"/>
    </source>
</evidence>
<dbReference type="GO" id="GO:0003677">
    <property type="term" value="F:DNA binding"/>
    <property type="evidence" value="ECO:0007669"/>
    <property type="project" value="InterPro"/>
</dbReference>
<dbReference type="SUPFAM" id="SSF46689">
    <property type="entry name" value="Homeodomain-like"/>
    <property type="match status" value="1"/>
</dbReference>
<dbReference type="InterPro" id="IPR009057">
    <property type="entry name" value="Homeodomain-like_sf"/>
</dbReference>
<dbReference type="GO" id="GO:0004803">
    <property type="term" value="F:transposase activity"/>
    <property type="evidence" value="ECO:0007669"/>
    <property type="project" value="InterPro"/>
</dbReference>
<organism evidence="1 2">
    <name type="scientific">Candidatus Methanoperedens nitratireducens</name>
    <dbReference type="NCBI Taxonomy" id="1392998"/>
    <lineage>
        <taxon>Archaea</taxon>
        <taxon>Methanobacteriati</taxon>
        <taxon>Methanobacteriota</taxon>
        <taxon>Stenosarchaea group</taxon>
        <taxon>Methanomicrobia</taxon>
        <taxon>Methanosarcinales</taxon>
        <taxon>ANME-2 cluster</taxon>
        <taxon>Candidatus Methanoperedentaceae</taxon>
        <taxon>Candidatus Methanoperedens</taxon>
    </lineage>
</organism>
<dbReference type="EMBL" id="JMIY01000006">
    <property type="protein sequence ID" value="KCZ71245.1"/>
    <property type="molecule type" value="Genomic_DNA"/>
</dbReference>
<reference evidence="1 2" key="1">
    <citation type="journal article" date="2013" name="Nature">
        <title>Anaerobic oxidation of methane coupled to nitrate reduction in a novel archaeal lineage.</title>
        <authorList>
            <person name="Haroon M.F."/>
            <person name="Hu S."/>
            <person name="Shi Y."/>
            <person name="Imelfort M."/>
            <person name="Keller J."/>
            <person name="Hugenholtz P."/>
            <person name="Yuan Z."/>
            <person name="Tyson G.W."/>
        </authorList>
    </citation>
    <scope>NUCLEOTIDE SEQUENCE [LARGE SCALE GENOMIC DNA]</scope>
    <source>
        <strain evidence="1 2">ANME-2d</strain>
    </source>
</reference>
<name>A0A062V772_9EURY</name>
<protein>
    <recommendedName>
        <fullName evidence="3">Transposase</fullName>
    </recommendedName>
</protein>
<proteinExistence type="predicted"/>
<gene>
    <name evidence="1" type="ORF">ANME2D_02446</name>
</gene>
<dbReference type="Proteomes" id="UP000027153">
    <property type="component" value="Unassembled WGS sequence"/>
</dbReference>
<evidence type="ECO:0008006" key="3">
    <source>
        <dbReference type="Google" id="ProtNLM"/>
    </source>
</evidence>